<feature type="transmembrane region" description="Helical" evidence="1">
    <location>
        <begin position="6"/>
        <end position="28"/>
    </location>
</feature>
<gene>
    <name evidence="2" type="ORF">GCM10007160_19580</name>
</gene>
<dbReference type="Proteomes" id="UP000653056">
    <property type="component" value="Unassembled WGS sequence"/>
</dbReference>
<feature type="transmembrane region" description="Helical" evidence="1">
    <location>
        <begin position="110"/>
        <end position="131"/>
    </location>
</feature>
<dbReference type="EMBL" id="BMXS01000008">
    <property type="protein sequence ID" value="GGX92092.1"/>
    <property type="molecule type" value="Genomic_DNA"/>
</dbReference>
<name>A0ABQ2YQM0_9GAMM</name>
<evidence type="ECO:0000256" key="1">
    <source>
        <dbReference type="SAM" id="Phobius"/>
    </source>
</evidence>
<protein>
    <recommendedName>
        <fullName evidence="4">Alkaline phosphatase</fullName>
    </recommendedName>
</protein>
<evidence type="ECO:0008006" key="4">
    <source>
        <dbReference type="Google" id="ProtNLM"/>
    </source>
</evidence>
<dbReference type="RefSeq" id="WP_189468636.1">
    <property type="nucleotide sequence ID" value="NZ_BMXS01000008.1"/>
</dbReference>
<evidence type="ECO:0000313" key="2">
    <source>
        <dbReference type="EMBL" id="GGX92092.1"/>
    </source>
</evidence>
<reference evidence="3" key="1">
    <citation type="journal article" date="2019" name="Int. J. Syst. Evol. Microbiol.">
        <title>The Global Catalogue of Microorganisms (GCM) 10K type strain sequencing project: providing services to taxonomists for standard genome sequencing and annotation.</title>
        <authorList>
            <consortium name="The Broad Institute Genomics Platform"/>
            <consortium name="The Broad Institute Genome Sequencing Center for Infectious Disease"/>
            <person name="Wu L."/>
            <person name="Ma J."/>
        </authorList>
    </citation>
    <scope>NUCLEOTIDE SEQUENCE [LARGE SCALE GENOMIC DNA]</scope>
    <source>
        <strain evidence="3">KCTC 22228</strain>
    </source>
</reference>
<sequence>MSFPALVRWPLIGAVLNGVLLIPVWLRFGELAPRWIALEAWLAVAGLALLPASWWSVVLRWSLVMMALVALLAGLADAATHHVLGRSLNLYLDVPLLGSLYQLLERNLGRWLAAGVCVLASALLVGLAVWLASLLRHLPRVELATPDGAIIGLVLLASTVLTVGEATDRRWLTIARAPVLDTLTFQARVILDTHHARREFFASLRQSPGPVRALPALNDTDVILVFIESYGISAVEDPRYARILVPRLLELEGRLENAGLAMVTGTLASPIRGGQSWLAHATVLSGRWIDNSLWYRLMLDSDQPTLIDDFRATGHATLAVMPAITMVWPEGRAYGFDRIHAAADIDYAGPALNWVTMPDQFTLHHFQQRIRPQLPEPVFAQLVLISSHAPWTPILPVLEHWEEVGDGSVFNRWEGAGEAPEVLWQDLERVREHFALSLDYAVNATLSWAVDFVDERTLLIVLGDHQPAPLITGDDAGAGVPVHVISGDAALLEPFQARGFVQGAAPPPTLEPAGMDRLRYWLHEDFGDAP</sequence>
<keyword evidence="1" id="KW-0812">Transmembrane</keyword>
<dbReference type="InterPro" id="IPR017850">
    <property type="entry name" value="Alkaline_phosphatase_core_sf"/>
</dbReference>
<keyword evidence="1" id="KW-1133">Transmembrane helix</keyword>
<dbReference type="SUPFAM" id="SSF53649">
    <property type="entry name" value="Alkaline phosphatase-like"/>
    <property type="match status" value="1"/>
</dbReference>
<accession>A0ABQ2YQM0</accession>
<keyword evidence="1" id="KW-0472">Membrane</keyword>
<evidence type="ECO:0000313" key="3">
    <source>
        <dbReference type="Proteomes" id="UP000653056"/>
    </source>
</evidence>
<comment type="caution">
    <text evidence="2">The sequence shown here is derived from an EMBL/GenBank/DDBJ whole genome shotgun (WGS) entry which is preliminary data.</text>
</comment>
<feature type="transmembrane region" description="Helical" evidence="1">
    <location>
        <begin position="35"/>
        <end position="52"/>
    </location>
</feature>
<keyword evidence="3" id="KW-1185">Reference proteome</keyword>
<proteinExistence type="predicted"/>
<feature type="transmembrane region" description="Helical" evidence="1">
    <location>
        <begin position="143"/>
        <end position="164"/>
    </location>
</feature>
<feature type="transmembrane region" description="Helical" evidence="1">
    <location>
        <begin position="58"/>
        <end position="76"/>
    </location>
</feature>
<dbReference type="Gene3D" id="3.40.720.10">
    <property type="entry name" value="Alkaline Phosphatase, subunit A"/>
    <property type="match status" value="1"/>
</dbReference>
<organism evidence="2 3">
    <name type="scientific">Litchfieldella qijiaojingensis</name>
    <dbReference type="NCBI Taxonomy" id="980347"/>
    <lineage>
        <taxon>Bacteria</taxon>
        <taxon>Pseudomonadati</taxon>
        <taxon>Pseudomonadota</taxon>
        <taxon>Gammaproteobacteria</taxon>
        <taxon>Oceanospirillales</taxon>
        <taxon>Halomonadaceae</taxon>
        <taxon>Litchfieldella</taxon>
    </lineage>
</organism>